<organism evidence="10 11">
    <name type="scientific">Aphanomyces stellatus</name>
    <dbReference type="NCBI Taxonomy" id="120398"/>
    <lineage>
        <taxon>Eukaryota</taxon>
        <taxon>Sar</taxon>
        <taxon>Stramenopiles</taxon>
        <taxon>Oomycota</taxon>
        <taxon>Saprolegniomycetes</taxon>
        <taxon>Saprolegniales</taxon>
        <taxon>Verrucalvaceae</taxon>
        <taxon>Aphanomyces</taxon>
    </lineage>
</organism>
<keyword evidence="11" id="KW-1185">Reference proteome</keyword>
<keyword evidence="5 8" id="KW-0472">Membrane</keyword>
<dbReference type="PANTHER" id="PTHR12841:SF6">
    <property type="entry name" value="PROTEIN UNC-50 HOMOLOG"/>
    <property type="match status" value="1"/>
</dbReference>
<feature type="transmembrane region" description="Helical" evidence="8">
    <location>
        <begin position="241"/>
        <end position="261"/>
    </location>
</feature>
<evidence type="ECO:0000256" key="7">
    <source>
        <dbReference type="SAM" id="MobiDB-lite"/>
    </source>
</evidence>
<dbReference type="InterPro" id="IPR007881">
    <property type="entry name" value="UNC-50"/>
</dbReference>
<name>A0A485LN66_9STRA</name>
<keyword evidence="4 8" id="KW-1133">Transmembrane helix</keyword>
<feature type="region of interest" description="Disordered" evidence="7">
    <location>
        <begin position="463"/>
        <end position="483"/>
    </location>
</feature>
<feature type="region of interest" description="Disordered" evidence="7">
    <location>
        <begin position="372"/>
        <end position="419"/>
    </location>
</feature>
<accession>A0A485LN66</accession>
<feature type="transmembrane region" description="Helical" evidence="8">
    <location>
        <begin position="117"/>
        <end position="137"/>
    </location>
</feature>
<dbReference type="Proteomes" id="UP000332933">
    <property type="component" value="Unassembled WGS sequence"/>
</dbReference>
<reference evidence="10 11" key="1">
    <citation type="submission" date="2019-03" db="EMBL/GenBank/DDBJ databases">
        <authorList>
            <person name="Gaulin E."/>
            <person name="Dumas B."/>
        </authorList>
    </citation>
    <scope>NUCLEOTIDE SEQUENCE [LARGE SCALE GENOMIC DNA]</scope>
    <source>
        <strain evidence="10">CBS 568.67</strain>
    </source>
</reference>
<dbReference type="EMBL" id="VJMH01006999">
    <property type="protein sequence ID" value="KAF0686469.1"/>
    <property type="molecule type" value="Genomic_DNA"/>
</dbReference>
<comment type="similarity">
    <text evidence="2">Belongs to the unc-50 family.</text>
</comment>
<evidence type="ECO:0000256" key="6">
    <source>
        <dbReference type="SAM" id="Coils"/>
    </source>
</evidence>
<feature type="transmembrane region" description="Helical" evidence="8">
    <location>
        <begin position="270"/>
        <end position="291"/>
    </location>
</feature>
<feature type="compositionally biased region" description="Low complexity" evidence="7">
    <location>
        <begin position="25"/>
        <end position="40"/>
    </location>
</feature>
<feature type="transmembrane region" description="Helical" evidence="8">
    <location>
        <begin position="303"/>
        <end position="320"/>
    </location>
</feature>
<evidence type="ECO:0000256" key="3">
    <source>
        <dbReference type="ARBA" id="ARBA00022692"/>
    </source>
</evidence>
<feature type="coiled-coil region" evidence="6">
    <location>
        <begin position="506"/>
        <end position="533"/>
    </location>
</feature>
<feature type="region of interest" description="Disordered" evidence="7">
    <location>
        <begin position="16"/>
        <end position="48"/>
    </location>
</feature>
<proteinExistence type="inferred from homology"/>
<gene>
    <name evidence="10" type="primary">Aste57867_21746</name>
    <name evidence="9" type="ORF">As57867_021677</name>
    <name evidence="10" type="ORF">ASTE57867_21746</name>
</gene>
<dbReference type="AlphaFoldDB" id="A0A485LN66"/>
<evidence type="ECO:0000256" key="8">
    <source>
        <dbReference type="SAM" id="Phobius"/>
    </source>
</evidence>
<evidence type="ECO:0000256" key="2">
    <source>
        <dbReference type="ARBA" id="ARBA00006293"/>
    </source>
</evidence>
<keyword evidence="3 8" id="KW-0812">Transmembrane</keyword>
<feature type="compositionally biased region" description="Polar residues" evidence="7">
    <location>
        <begin position="463"/>
        <end position="472"/>
    </location>
</feature>
<feature type="transmembrane region" description="Helical" evidence="8">
    <location>
        <begin position="209"/>
        <end position="229"/>
    </location>
</feature>
<feature type="transmembrane region" description="Helical" evidence="8">
    <location>
        <begin position="143"/>
        <end position="170"/>
    </location>
</feature>
<keyword evidence="6" id="KW-0175">Coiled coil</keyword>
<dbReference type="Pfam" id="PF05216">
    <property type="entry name" value="UNC-50"/>
    <property type="match status" value="1"/>
</dbReference>
<dbReference type="PANTHER" id="PTHR12841">
    <property type="entry name" value="PROTEIN UNC-50 HOMOLOG"/>
    <property type="match status" value="1"/>
</dbReference>
<dbReference type="OrthoDB" id="10027013at2759"/>
<feature type="region of interest" description="Disordered" evidence="7">
    <location>
        <begin position="565"/>
        <end position="593"/>
    </location>
</feature>
<protein>
    <submittedName>
        <fullName evidence="10">Aste57867_21746 protein</fullName>
    </submittedName>
</protein>
<reference evidence="9" key="2">
    <citation type="submission" date="2019-06" db="EMBL/GenBank/DDBJ databases">
        <title>Genomics analysis of Aphanomyces spp. identifies a new class of oomycete effector associated with host adaptation.</title>
        <authorList>
            <person name="Gaulin E."/>
        </authorList>
    </citation>
    <scope>NUCLEOTIDE SEQUENCE</scope>
    <source>
        <strain evidence="9">CBS 578.67</strain>
    </source>
</reference>
<evidence type="ECO:0000313" key="11">
    <source>
        <dbReference type="Proteomes" id="UP000332933"/>
    </source>
</evidence>
<evidence type="ECO:0000256" key="4">
    <source>
        <dbReference type="ARBA" id="ARBA00022989"/>
    </source>
</evidence>
<evidence type="ECO:0000256" key="5">
    <source>
        <dbReference type="ARBA" id="ARBA00023136"/>
    </source>
</evidence>
<comment type="subcellular location">
    <subcellularLocation>
        <location evidence="1">Membrane</location>
        <topology evidence="1">Multi-pass membrane protein</topology>
    </subcellularLocation>
</comment>
<evidence type="ECO:0000313" key="9">
    <source>
        <dbReference type="EMBL" id="KAF0686469.1"/>
    </source>
</evidence>
<sequence length="694" mass="77764">MMEPLPVTMQHTLVHNDDDKELGIKSSKSSSSPWSAKRSSAFAPSKGSNNPLSNALPAFRSCSALPEYFWRIMDYRQMDLEATYYQMVTLCISPSKVYKSAFYRKQTKNRWARDDPAFAVIQALFLLISSLAWTIAFRKTSSLAFLLLCDFLVEWLLLGLLIATTTWWCANHFLRLATPGSNGGLRAGDTFFVEQTVEWQYAFDIHCNAFFLLFLIVHVLQFLLVPLLLSNSFLSLLLANTIYAVACGSYFYITFLGYMALPFLHNTERFLYPIVGVGGMYLSTLVLKLLFGANFNFAAMSAAYYYGTISSTAIVVSSMCRFRKQLSIRGGCIMSRRRGTANMFTGETPEQASEKHNLKLDYAAMLQEQARPHIREQSNKKEQAKLKKQEEQRREREDMDRVRGNNNSHVGSPERQPLQIPQTKQLPPLLQQQSIQQQHNHQPQQPQAYSPLKPAVATISAPSPLQPSTTFGETPEHHTFYNQPQPPLTFSLPSWRPIATTTTSAIMHEVDAIQRLRHELEDARKQRMVATKQAYQKPNFMLPTTKARLHSTTYLENPCDPLLLVQGRDNRRQRPHSRPTTPGEVELGGPSNQLESSSSFVAVLGGSSKHKPAIGLSCLSVEDRPLEVESCFLPVTLGHPYAHQSHHSTMGFPSPRGGAPTLGGGVPSSSHCSGLEDSIDDIDAILQAFLTKPK</sequence>
<dbReference type="GO" id="GO:0000139">
    <property type="term" value="C:Golgi membrane"/>
    <property type="evidence" value="ECO:0007669"/>
    <property type="project" value="TreeGrafter"/>
</dbReference>
<dbReference type="EMBL" id="CAADRA010007025">
    <property type="protein sequence ID" value="VFT98415.1"/>
    <property type="molecule type" value="Genomic_DNA"/>
</dbReference>
<evidence type="ECO:0000256" key="1">
    <source>
        <dbReference type="ARBA" id="ARBA00004141"/>
    </source>
</evidence>
<evidence type="ECO:0000313" key="10">
    <source>
        <dbReference type="EMBL" id="VFT98415.1"/>
    </source>
</evidence>
<feature type="compositionally biased region" description="Basic and acidic residues" evidence="7">
    <location>
        <begin position="372"/>
        <end position="403"/>
    </location>
</feature>